<evidence type="ECO:0000256" key="4">
    <source>
        <dbReference type="ARBA" id="ARBA00023125"/>
    </source>
</evidence>
<dbReference type="Pfam" id="PF00486">
    <property type="entry name" value="Trans_reg_C"/>
    <property type="match status" value="1"/>
</dbReference>
<accession>A0A2S4JVU6</accession>
<keyword evidence="2" id="KW-0902">Two-component regulatory system</keyword>
<keyword evidence="5" id="KW-0804">Transcription</keyword>
<organism evidence="10 11">
    <name type="scientific">Alkalispirochaeta sphaeroplastigenens</name>
    <dbReference type="NCBI Taxonomy" id="1187066"/>
    <lineage>
        <taxon>Bacteria</taxon>
        <taxon>Pseudomonadati</taxon>
        <taxon>Spirochaetota</taxon>
        <taxon>Spirochaetia</taxon>
        <taxon>Spirochaetales</taxon>
        <taxon>Spirochaetaceae</taxon>
        <taxon>Alkalispirochaeta</taxon>
    </lineage>
</organism>
<feature type="domain" description="Response regulatory" evidence="8">
    <location>
        <begin position="3"/>
        <end position="116"/>
    </location>
</feature>
<dbReference type="SMART" id="SM00448">
    <property type="entry name" value="REC"/>
    <property type="match status" value="1"/>
</dbReference>
<keyword evidence="3" id="KW-0805">Transcription regulation</keyword>
<dbReference type="InterPro" id="IPR011006">
    <property type="entry name" value="CheY-like_superfamily"/>
</dbReference>
<dbReference type="GO" id="GO:0032993">
    <property type="term" value="C:protein-DNA complex"/>
    <property type="evidence" value="ECO:0007669"/>
    <property type="project" value="TreeGrafter"/>
</dbReference>
<dbReference type="PROSITE" id="PS50110">
    <property type="entry name" value="RESPONSE_REGULATORY"/>
    <property type="match status" value="1"/>
</dbReference>
<dbReference type="CDD" id="cd00383">
    <property type="entry name" value="trans_reg_C"/>
    <property type="match status" value="1"/>
</dbReference>
<evidence type="ECO:0000259" key="8">
    <source>
        <dbReference type="PROSITE" id="PS50110"/>
    </source>
</evidence>
<dbReference type="PANTHER" id="PTHR48111:SF21">
    <property type="entry name" value="DNA-BINDING DUAL MASTER TRANSCRIPTIONAL REGULATOR RPAA"/>
    <property type="match status" value="1"/>
</dbReference>
<reference evidence="11" key="1">
    <citation type="submission" date="2015-12" db="EMBL/GenBank/DDBJ databases">
        <authorList>
            <person name="Lodha T.D."/>
            <person name="Chintalapati S."/>
            <person name="Chintalapati V.R."/>
            <person name="Sravanthi T."/>
        </authorList>
    </citation>
    <scope>NUCLEOTIDE SEQUENCE [LARGE SCALE GENOMIC DNA]</scope>
    <source>
        <strain evidence="11">JC133</strain>
    </source>
</reference>
<dbReference type="OrthoDB" id="341603at2"/>
<evidence type="ECO:0000256" key="6">
    <source>
        <dbReference type="PROSITE-ProRule" id="PRU00169"/>
    </source>
</evidence>
<name>A0A2S4JVU6_9SPIO</name>
<evidence type="ECO:0000313" key="10">
    <source>
        <dbReference type="EMBL" id="POR03613.1"/>
    </source>
</evidence>
<comment type="caution">
    <text evidence="10">The sequence shown here is derived from an EMBL/GenBank/DDBJ whole genome shotgun (WGS) entry which is preliminary data.</text>
</comment>
<evidence type="ECO:0000256" key="2">
    <source>
        <dbReference type="ARBA" id="ARBA00023012"/>
    </source>
</evidence>
<dbReference type="InterPro" id="IPR001867">
    <property type="entry name" value="OmpR/PhoB-type_DNA-bd"/>
</dbReference>
<dbReference type="AlphaFoldDB" id="A0A2S4JVU6"/>
<dbReference type="InterPro" id="IPR036388">
    <property type="entry name" value="WH-like_DNA-bd_sf"/>
</dbReference>
<feature type="modified residue" description="4-aspartylphosphate" evidence="6">
    <location>
        <position position="52"/>
    </location>
</feature>
<dbReference type="Gene3D" id="3.40.50.2300">
    <property type="match status" value="1"/>
</dbReference>
<dbReference type="InterPro" id="IPR016032">
    <property type="entry name" value="Sig_transdc_resp-reg_C-effctor"/>
</dbReference>
<dbReference type="GO" id="GO:0005829">
    <property type="term" value="C:cytosol"/>
    <property type="evidence" value="ECO:0007669"/>
    <property type="project" value="TreeGrafter"/>
</dbReference>
<dbReference type="GO" id="GO:0000156">
    <property type="term" value="F:phosphorelay response regulator activity"/>
    <property type="evidence" value="ECO:0007669"/>
    <property type="project" value="TreeGrafter"/>
</dbReference>
<evidence type="ECO:0000259" key="9">
    <source>
        <dbReference type="PROSITE" id="PS51755"/>
    </source>
</evidence>
<dbReference type="InterPro" id="IPR039420">
    <property type="entry name" value="WalR-like"/>
</dbReference>
<dbReference type="SUPFAM" id="SSF52172">
    <property type="entry name" value="CheY-like"/>
    <property type="match status" value="1"/>
</dbReference>
<dbReference type="RefSeq" id="WP_018526080.1">
    <property type="nucleotide sequence ID" value="NZ_LPWH01000052.1"/>
</dbReference>
<dbReference type="EMBL" id="LPWH01000052">
    <property type="protein sequence ID" value="POR03613.1"/>
    <property type="molecule type" value="Genomic_DNA"/>
</dbReference>
<dbReference type="GO" id="GO:0000976">
    <property type="term" value="F:transcription cis-regulatory region binding"/>
    <property type="evidence" value="ECO:0007669"/>
    <property type="project" value="TreeGrafter"/>
</dbReference>
<keyword evidence="11" id="KW-1185">Reference proteome</keyword>
<gene>
    <name evidence="10" type="ORF">AU468_05040</name>
</gene>
<dbReference type="Proteomes" id="UP000237350">
    <property type="component" value="Unassembled WGS sequence"/>
</dbReference>
<sequence>MARIIIVEDNRNIREAVSQYLQLEGHQVLEFPGVTGVLEALSSRQPDLIILDIMLPDGDGFLLAKRLRAHSAVPLLFLSARDAESDRITGFELGADDYVVKPFSNKELVLRVQALLRRGGSLPQEESERGRWSHKGMTLELNRATRIALLQGETLSLTTGEWEILWYCATRAPRVVSRESILSNCLGHLHNGSERTVDTHLSNLRGKLADPDWFETVRGYGYRFAGEGS</sequence>
<evidence type="ECO:0000313" key="11">
    <source>
        <dbReference type="Proteomes" id="UP000237350"/>
    </source>
</evidence>
<dbReference type="InterPro" id="IPR001789">
    <property type="entry name" value="Sig_transdc_resp-reg_receiver"/>
</dbReference>
<dbReference type="Gene3D" id="6.10.250.690">
    <property type="match status" value="1"/>
</dbReference>
<evidence type="ECO:0000256" key="5">
    <source>
        <dbReference type="ARBA" id="ARBA00023163"/>
    </source>
</evidence>
<evidence type="ECO:0000256" key="1">
    <source>
        <dbReference type="ARBA" id="ARBA00022553"/>
    </source>
</evidence>
<keyword evidence="1 6" id="KW-0597">Phosphoprotein</keyword>
<dbReference type="Gene3D" id="1.10.10.10">
    <property type="entry name" value="Winged helix-like DNA-binding domain superfamily/Winged helix DNA-binding domain"/>
    <property type="match status" value="1"/>
</dbReference>
<evidence type="ECO:0000256" key="7">
    <source>
        <dbReference type="PROSITE-ProRule" id="PRU01091"/>
    </source>
</evidence>
<feature type="domain" description="OmpR/PhoB-type" evidence="9">
    <location>
        <begin position="129"/>
        <end position="226"/>
    </location>
</feature>
<dbReference type="GO" id="GO:0006355">
    <property type="term" value="P:regulation of DNA-templated transcription"/>
    <property type="evidence" value="ECO:0007669"/>
    <property type="project" value="InterPro"/>
</dbReference>
<dbReference type="Pfam" id="PF00072">
    <property type="entry name" value="Response_reg"/>
    <property type="match status" value="1"/>
</dbReference>
<evidence type="ECO:0000256" key="3">
    <source>
        <dbReference type="ARBA" id="ARBA00023015"/>
    </source>
</evidence>
<dbReference type="PANTHER" id="PTHR48111">
    <property type="entry name" value="REGULATOR OF RPOS"/>
    <property type="match status" value="1"/>
</dbReference>
<protein>
    <submittedName>
        <fullName evidence="10">Two-component system response regulator</fullName>
    </submittedName>
</protein>
<dbReference type="SUPFAM" id="SSF46894">
    <property type="entry name" value="C-terminal effector domain of the bipartite response regulators"/>
    <property type="match status" value="1"/>
</dbReference>
<proteinExistence type="predicted"/>
<dbReference type="CDD" id="cd17574">
    <property type="entry name" value="REC_OmpR"/>
    <property type="match status" value="1"/>
</dbReference>
<feature type="DNA-binding region" description="OmpR/PhoB-type" evidence="7">
    <location>
        <begin position="129"/>
        <end position="226"/>
    </location>
</feature>
<dbReference type="SMART" id="SM00862">
    <property type="entry name" value="Trans_reg_C"/>
    <property type="match status" value="1"/>
</dbReference>
<keyword evidence="4 7" id="KW-0238">DNA-binding</keyword>
<dbReference type="PROSITE" id="PS51755">
    <property type="entry name" value="OMPR_PHOB"/>
    <property type="match status" value="1"/>
</dbReference>